<name>A0AAN0MB15_9RHOB</name>
<feature type="signal peptide" evidence="2">
    <location>
        <begin position="1"/>
        <end position="26"/>
    </location>
</feature>
<dbReference type="PROSITE" id="PS51257">
    <property type="entry name" value="PROKAR_LIPOPROTEIN"/>
    <property type="match status" value="1"/>
</dbReference>
<keyword evidence="2" id="KW-0732">Signal</keyword>
<dbReference type="KEGG" id="yrh:AABB31_15050"/>
<organism evidence="3 4">
    <name type="scientific">Yoonia rhodophyticola</name>
    <dbReference type="NCBI Taxonomy" id="3137370"/>
    <lineage>
        <taxon>Bacteria</taxon>
        <taxon>Pseudomonadati</taxon>
        <taxon>Pseudomonadota</taxon>
        <taxon>Alphaproteobacteria</taxon>
        <taxon>Rhodobacterales</taxon>
        <taxon>Paracoccaceae</taxon>
        <taxon>Yoonia</taxon>
    </lineage>
</organism>
<dbReference type="AlphaFoldDB" id="A0AAN0MB15"/>
<evidence type="ECO:0000256" key="2">
    <source>
        <dbReference type="SAM" id="SignalP"/>
    </source>
</evidence>
<dbReference type="RefSeq" id="WP_342075693.1">
    <property type="nucleotide sequence ID" value="NZ_CP151767.2"/>
</dbReference>
<sequence>MIPLKTSCIAASAFLLIGCAQTSAIAVDPALPADDPRQKALVVSECAIYFAAVAKLEQDGRRAAGDPTRNCPPEARSRPADINPMVSVPSVTQGYPQTLYQRMSARGLPQDLVDDIAKSNAFWNLVAQRDSSIADF</sequence>
<protein>
    <submittedName>
        <fullName evidence="3">Uncharacterized protein</fullName>
    </submittedName>
</protein>
<evidence type="ECO:0000313" key="4">
    <source>
        <dbReference type="Proteomes" id="UP001470809"/>
    </source>
</evidence>
<dbReference type="EMBL" id="CP151767">
    <property type="protein sequence ID" value="WZU66368.1"/>
    <property type="molecule type" value="Genomic_DNA"/>
</dbReference>
<feature type="region of interest" description="Disordered" evidence="1">
    <location>
        <begin position="61"/>
        <end position="87"/>
    </location>
</feature>
<evidence type="ECO:0000256" key="1">
    <source>
        <dbReference type="SAM" id="MobiDB-lite"/>
    </source>
</evidence>
<accession>A0AAN0MB15</accession>
<reference evidence="3" key="1">
    <citation type="submission" date="2024-08" db="EMBL/GenBank/DDBJ databases">
        <title>Phylogenomic analyses of a clade within the roseobacter group suggest taxonomic reassignments of species of the genera Aestuariivita, Citreicella, Loktanella, Nautella, Pelagibaca, Ruegeria, Thalassobius, Thiobacimonas and Tropicibacter, and the proposal o.</title>
        <authorList>
            <person name="Jeon C.O."/>
        </authorList>
    </citation>
    <scope>NUCLEOTIDE SEQUENCE</scope>
    <source>
        <strain evidence="3">SS1-5</strain>
    </source>
</reference>
<proteinExistence type="predicted"/>
<feature type="chain" id="PRO_5042987415" evidence="2">
    <location>
        <begin position="27"/>
        <end position="136"/>
    </location>
</feature>
<gene>
    <name evidence="3" type="ORF">AABB31_15050</name>
</gene>
<evidence type="ECO:0000313" key="3">
    <source>
        <dbReference type="EMBL" id="WZU66368.1"/>
    </source>
</evidence>
<keyword evidence="4" id="KW-1185">Reference proteome</keyword>
<dbReference type="Proteomes" id="UP001470809">
    <property type="component" value="Chromosome"/>
</dbReference>